<feature type="domain" description="DUF7768" evidence="1">
    <location>
        <begin position="10"/>
        <end position="106"/>
    </location>
</feature>
<dbReference type="Proteomes" id="UP000676511">
    <property type="component" value="Chromosome"/>
</dbReference>
<dbReference type="EMBL" id="MRXX01000001">
    <property type="protein sequence ID" value="MBK4778737.1"/>
    <property type="molecule type" value="Genomic_DNA"/>
</dbReference>
<evidence type="ECO:0000313" key="3">
    <source>
        <dbReference type="EMBL" id="QUB39922.1"/>
    </source>
</evidence>
<sequence length="165" mass="18978">MMKDGFFRMKTVFICSPYRGNVAENEKKAIAYSKQASKAGYVPLAPHLLLTQFLNDRNPEERIQGLTMGQELLKRCDEIWVYGPNISQGMKYEIETAKELGKTFRLFHENGQPINPHTMEIDDRVEPLFALQCSGHKVRYAGEKNPKVTNTKDSVWSKFPSMFLE</sequence>
<dbReference type="InterPro" id="IPR056670">
    <property type="entry name" value="DUF7768"/>
</dbReference>
<protein>
    <submittedName>
        <fullName evidence="3">DUF4406 domain-containing protein</fullName>
    </submittedName>
</protein>
<dbReference type="EMBL" id="CP072329">
    <property type="protein sequence ID" value="QUB39922.1"/>
    <property type="molecule type" value="Genomic_DNA"/>
</dbReference>
<reference evidence="3 4" key="2">
    <citation type="submission" date="2021-03" db="EMBL/GenBank/DDBJ databases">
        <title>Human Oral Microbial Genomes.</title>
        <authorList>
            <person name="Johnston C.D."/>
            <person name="Chen T."/>
            <person name="Dewhirst F.E."/>
        </authorList>
    </citation>
    <scope>NUCLEOTIDE SEQUENCE [LARGE SCALE GENOMIC DNA]</scope>
    <source>
        <strain evidence="3 4">CCUG 66490</strain>
    </source>
</reference>
<name>A0A9X0WME8_9STRE</name>
<evidence type="ECO:0000313" key="5">
    <source>
        <dbReference type="Proteomes" id="UP001138780"/>
    </source>
</evidence>
<dbReference type="AlphaFoldDB" id="A0A9X0WME8"/>
<evidence type="ECO:0000313" key="2">
    <source>
        <dbReference type="EMBL" id="MBK4778737.1"/>
    </source>
</evidence>
<keyword evidence="4" id="KW-1185">Reference proteome</keyword>
<dbReference type="Proteomes" id="UP001138780">
    <property type="component" value="Unassembled WGS sequence"/>
</dbReference>
<evidence type="ECO:0000313" key="4">
    <source>
        <dbReference type="Proteomes" id="UP000676511"/>
    </source>
</evidence>
<gene>
    <name evidence="2" type="ORF">BTU61_00730</name>
    <name evidence="3" type="ORF">J4854_04890</name>
</gene>
<proteinExistence type="predicted"/>
<organism evidence="2 5">
    <name type="scientific">Streptococcus lactarius</name>
    <dbReference type="NCBI Taxonomy" id="684066"/>
    <lineage>
        <taxon>Bacteria</taxon>
        <taxon>Bacillati</taxon>
        <taxon>Bacillota</taxon>
        <taxon>Bacilli</taxon>
        <taxon>Lactobacillales</taxon>
        <taxon>Streptococcaceae</taxon>
        <taxon>Streptococcus</taxon>
    </lineage>
</organism>
<accession>A0A9X0WME8</accession>
<dbReference type="Gene3D" id="3.40.50.10400">
    <property type="entry name" value="Hypothetical protein PA1492"/>
    <property type="match status" value="1"/>
</dbReference>
<evidence type="ECO:0000259" key="1">
    <source>
        <dbReference type="Pfam" id="PF24963"/>
    </source>
</evidence>
<dbReference type="Pfam" id="PF24963">
    <property type="entry name" value="DUF7768"/>
    <property type="match status" value="1"/>
</dbReference>
<reference evidence="2" key="1">
    <citation type="submission" date="2016-12" db="EMBL/GenBank/DDBJ databases">
        <title>Draft genome of Streptococcus lactarius CCUG 66490T type strain.</title>
        <authorList>
            <person name="Salva-Serra F."/>
            <person name="Engstrom-Jakobsson H."/>
            <person name="Thorell K."/>
            <person name="Gomila M."/>
            <person name="Gonzales-Siles L."/>
            <person name="Busquets A."/>
            <person name="Jaen-Luchoro D."/>
            <person name="Karlsson R."/>
            <person name="Kristiansson E."/>
            <person name="Moore E."/>
        </authorList>
    </citation>
    <scope>NUCLEOTIDE SEQUENCE</scope>
    <source>
        <strain evidence="2">CCUG 66490</strain>
    </source>
</reference>
<dbReference type="RefSeq" id="WP_200772067.1">
    <property type="nucleotide sequence ID" value="NZ_CP072329.1"/>
</dbReference>